<dbReference type="FunFam" id="1.10.287.70:FF:000120">
    <property type="entry name" value="Voltage-dependent T-type calcium channel subunit alpha"/>
    <property type="match status" value="1"/>
</dbReference>
<dbReference type="PANTHER" id="PTHR10037">
    <property type="entry name" value="VOLTAGE-GATED CATION CHANNEL CALCIUM AND SODIUM"/>
    <property type="match status" value="1"/>
</dbReference>
<keyword evidence="17" id="KW-1185">Reference proteome</keyword>
<evidence type="ECO:0000256" key="14">
    <source>
        <dbReference type="SAM" id="MobiDB-lite"/>
    </source>
</evidence>
<keyword evidence="8 15" id="KW-0472">Membrane</keyword>
<dbReference type="Gene3D" id="1.10.287.70">
    <property type="match status" value="4"/>
</dbReference>
<dbReference type="PANTHER" id="PTHR10037:SF230">
    <property type="entry name" value="CA[2+]-CHANNEL PROTEIN ALPHA[[1]] SUBUNIT T, ISOFORM F"/>
    <property type="match status" value="1"/>
</dbReference>
<feature type="transmembrane region" description="Helical" evidence="15">
    <location>
        <begin position="1560"/>
        <end position="1579"/>
    </location>
</feature>
<feature type="region of interest" description="Disordered" evidence="14">
    <location>
        <begin position="144"/>
        <end position="164"/>
    </location>
</feature>
<evidence type="ECO:0000256" key="3">
    <source>
        <dbReference type="ARBA" id="ARBA00022692"/>
    </source>
</evidence>
<evidence type="ECO:0000256" key="15">
    <source>
        <dbReference type="SAM" id="Phobius"/>
    </source>
</evidence>
<evidence type="ECO:0000313" key="18">
    <source>
        <dbReference type="WBParaSite" id="jg11999.1"/>
    </source>
</evidence>
<feature type="region of interest" description="Disordered" evidence="14">
    <location>
        <begin position="179"/>
        <end position="202"/>
    </location>
</feature>
<feature type="coiled-coil region" evidence="13">
    <location>
        <begin position="1875"/>
        <end position="1925"/>
    </location>
</feature>
<feature type="transmembrane region" description="Helical" evidence="15">
    <location>
        <begin position="1351"/>
        <end position="1374"/>
    </location>
</feature>
<dbReference type="GO" id="GO:0001518">
    <property type="term" value="C:voltage-gated sodium channel complex"/>
    <property type="evidence" value="ECO:0007669"/>
    <property type="project" value="TreeGrafter"/>
</dbReference>
<feature type="domain" description="Ion transport" evidence="16">
    <location>
        <begin position="1319"/>
        <end position="1578"/>
    </location>
</feature>
<dbReference type="GO" id="GO:0008332">
    <property type="term" value="F:low voltage-gated calcium channel activity"/>
    <property type="evidence" value="ECO:0007669"/>
    <property type="project" value="TreeGrafter"/>
</dbReference>
<keyword evidence="10" id="KW-0407">Ion channel</keyword>
<comment type="subcellular location">
    <subcellularLocation>
        <location evidence="1 12">Membrane</location>
        <topology evidence="1 12">Multi-pass membrane protein</topology>
    </subcellularLocation>
</comment>
<comment type="similarity">
    <text evidence="12">Belongs to the calcium channel alpha-1 subunit (TC 1.A.1.11) family.</text>
</comment>
<dbReference type="WBParaSite" id="jg11999.1">
    <property type="protein sequence ID" value="jg11999.1"/>
    <property type="gene ID" value="jg11999"/>
</dbReference>
<organism evidence="17 18">
    <name type="scientific">Ditylenchus dipsaci</name>
    <dbReference type="NCBI Taxonomy" id="166011"/>
    <lineage>
        <taxon>Eukaryota</taxon>
        <taxon>Metazoa</taxon>
        <taxon>Ecdysozoa</taxon>
        <taxon>Nematoda</taxon>
        <taxon>Chromadorea</taxon>
        <taxon>Rhabditida</taxon>
        <taxon>Tylenchina</taxon>
        <taxon>Tylenchomorpha</taxon>
        <taxon>Sphaerularioidea</taxon>
        <taxon>Anguinidae</taxon>
        <taxon>Anguininae</taxon>
        <taxon>Ditylenchus</taxon>
    </lineage>
</organism>
<feature type="region of interest" description="Disordered" evidence="14">
    <location>
        <begin position="1948"/>
        <end position="1990"/>
    </location>
</feature>
<dbReference type="InterPro" id="IPR043203">
    <property type="entry name" value="VGCC_Ca_Na"/>
</dbReference>
<evidence type="ECO:0000259" key="16">
    <source>
        <dbReference type="Pfam" id="PF00520"/>
    </source>
</evidence>
<keyword evidence="12" id="KW-0109">Calcium transport</keyword>
<dbReference type="Proteomes" id="UP000887574">
    <property type="component" value="Unplaced"/>
</dbReference>
<sequence>MLQQPVAKELRSFKSLSKFSGAPQKRNLTQRRQSAGLARKQSQTRRKRNDSSLNEDSEGMDSIGPGPSSISDSLTAGAKPGLGLGSSVSRTYSVAAPTSHEGDHNAYQSSGKRVSLPLASLTTGKMPSTSAIDLWLSRHGLDKDIGEEEDKGGGSMPTSNRRQTTQVEWNEQADFIEQQQGDEEDEDEESDLPYPGQSQPPRSWALQMVTNPWFDRLTMGVIILNCITLGMYRPCEDGADCHTYRCFVLSMVDHLIFAYFAAEMVVKVVALGFYGDAAYLSDTWNRLDFFIVVAGVAEYLLQEYLGNINLTAIRTIRVLRPLRAVNRIPSMRILVNLLLDTLPMLGNVLLLCFFVFFIFGIVGVQLWAGLLRNRCVINLPRTYLTENLTDMAFEDVSLTRYYIPQETSLDYICSQPDSSGIHTCQNLPPYTHNGIKCNLTLEQYAQVTNESCINWNIYYNECRVMHKNPFQGSVSFDNIGFAWVAIFLVISLEGWTDIMYYVQDAHSFWNWIYFVLLIVIGAFFMINLCLVVIATQFAETKRRETERMLQERRRMRSHGSLTSSDQGGVNSSKDGGGDSVYAAFVRFVGQMSRRTKRYVVRRYELYRANAANKKLDAASKENNAAKPWTLTNTNSATESSALFDDASASPLKRLASASSIDSSDGETIDRIKKQNGRMESTHNRSTSLNTGAELVKTKKKKISRLTFFRNKVKKFVVCDHFTRGILVAILVNTLSMGVEYHQQPEILTIILEYSNYFFTALFALEMLLKVIADGLFGYLADGFNLFDGGIVALSVLELFQEGKGGLSVLRTFRLLRILKLVRFMPALRYQLVVMLRTMDNVTVFFGLLVLFIFIFSILGMNLFGCRFCKMEDNQMGIPVKRILGTMLFGCRFCTRISDEGQCTKAEVNQDRTLTKYGTYFQPTCNCDRTNFDTVFTSMGTVFQILTQEDWNMVLFNGMSQTTPWAALYFVALMTFGNYVLFNLLVAILVEGFQESKEEERRLLVGIALPQKNSRRRGSTQKADEEEKERKNELEMLIAKTTSPSYMQTQESDSVSTCTCGAANLSSVRQQLEGRPRTDSTAGLEYLTPLNSNRSTRRRSEMVGRFHQPLYTGQTPPCYPSRTIGLCAFKTVYLLYLRTHFHTRNLMPEDNQHQSKMQRLNRHKSLFMPDTQDSLLYNGPGSESVKSDGLPKSSTRQRMNSWCGLHGGHGMHSSLFNPYCPMHGRRALLEAYARENLSRAIVDLQKNYSTEFVRRILTAASQELQQALMEEERRAEELKNTSLRRFIRKTCLHSRSDCSLFLFSPKNRIRLKCIKLTQRKWFDYTVLMFIGINCVTLAMERPSIPPGSPERMFLTTAGYVFTLIFTVEMSLKVIANGCFLGEGAYFKDGWNILDGVLVIISLINVLMEFFVSGDSPKIFGVIRVLRLLRALRPLRVINRAPGVKLVVMTLISSLKPIGNIVLICCTFFIIFGILGVQLFKGMMYHCVGADVSNVTTKADCLSADKKNRWINHRYNFDNLGQALMSLFVLSSKDGWVSIMYQGIDAVGVDMQPYENFNEWRMIYFISFLLLVGFFVLNMFAKRLERKVKRQLYEDKYGPQLKKKDKEKKPALPYWHHYGPLDFNVISMAMEFYMMPLGLKYILRALNYFFTAVFTLEAGMKLYALGFRKFFEESDSQLDFFIVILSVFGIIFEEFEALELPINPTIIRVMRVLRIARVLKLLKMAKGIRSLLDTVGEALPQVGNLGSLFFLLFFIFAALGVELFGKLECSEEHPCDGLGEHAHFKNFGMAFLTLFRIATGDNWNGIMKDALRDDCDPSDHCERNCCVDPILAPCFFVIFVLISQFVLVNVVVAVLMKHLEESNKRDELAEASANAVGTVAEVEVNQTETDAEDAEEEDLQPPEQISLANVEKDLLEVEEELVEESRRDGSISNEAIHIYDVTPELSLASTTYRQPRRLSSPSNSNPNPNVRGRCQEPVIGWKSSSGSPDISR</sequence>
<evidence type="ECO:0000256" key="12">
    <source>
        <dbReference type="RuleBase" id="RU003808"/>
    </source>
</evidence>
<feature type="domain" description="Ion transport" evidence="16">
    <location>
        <begin position="722"/>
        <end position="999"/>
    </location>
</feature>
<keyword evidence="6 15" id="KW-1133">Transmembrane helix</keyword>
<keyword evidence="7" id="KW-0406">Ion transport</keyword>
<evidence type="ECO:0000256" key="6">
    <source>
        <dbReference type="ARBA" id="ARBA00022989"/>
    </source>
</evidence>
<evidence type="ECO:0000256" key="2">
    <source>
        <dbReference type="ARBA" id="ARBA00022448"/>
    </source>
</evidence>
<evidence type="ECO:0000313" key="17">
    <source>
        <dbReference type="Proteomes" id="UP000887574"/>
    </source>
</evidence>
<keyword evidence="13" id="KW-0175">Coiled coil</keyword>
<feature type="binding site" evidence="11">
    <location>
        <position position="493"/>
    </location>
    <ligand>
        <name>Ca(2+)</name>
        <dbReference type="ChEBI" id="CHEBI:29108"/>
    </ligand>
</feature>
<dbReference type="GO" id="GO:0005891">
    <property type="term" value="C:voltage-gated calcium channel complex"/>
    <property type="evidence" value="ECO:0007669"/>
    <property type="project" value="InterPro"/>
</dbReference>
<name>A0A915CS04_9BILA</name>
<feature type="transmembrane region" description="Helical" evidence="15">
    <location>
        <begin position="512"/>
        <end position="538"/>
    </location>
</feature>
<dbReference type="InterPro" id="IPR027359">
    <property type="entry name" value="Volt_channel_dom_sf"/>
</dbReference>
<feature type="region of interest" description="Disordered" evidence="14">
    <location>
        <begin position="548"/>
        <end position="574"/>
    </location>
</feature>
<dbReference type="InterPro" id="IPR002077">
    <property type="entry name" value="VDCCAlpha1"/>
</dbReference>
<feature type="coiled-coil region" evidence="13">
    <location>
        <begin position="1253"/>
        <end position="1280"/>
    </location>
</feature>
<dbReference type="SUPFAM" id="SSF81324">
    <property type="entry name" value="Voltage-gated potassium channels"/>
    <property type="match status" value="4"/>
</dbReference>
<feature type="compositionally biased region" description="Polar residues" evidence="14">
    <location>
        <begin position="559"/>
        <end position="573"/>
    </location>
</feature>
<evidence type="ECO:0000256" key="9">
    <source>
        <dbReference type="ARBA" id="ARBA00023180"/>
    </source>
</evidence>
<feature type="transmembrane region" description="Helical" evidence="15">
    <location>
        <begin position="348"/>
        <end position="371"/>
    </location>
</feature>
<proteinExistence type="inferred from homology"/>
<feature type="binding site" evidence="11">
    <location>
        <position position="948"/>
    </location>
    <ligand>
        <name>Ca(2+)</name>
        <dbReference type="ChEBI" id="CHEBI:29108"/>
    </ligand>
</feature>
<dbReference type="FunFam" id="1.20.120.350:FF:000012">
    <property type="entry name" value="Voltage-dependent T-type calcium channel subunit alpha"/>
    <property type="match status" value="1"/>
</dbReference>
<evidence type="ECO:0000256" key="7">
    <source>
        <dbReference type="ARBA" id="ARBA00023065"/>
    </source>
</evidence>
<evidence type="ECO:0000256" key="11">
    <source>
        <dbReference type="PIRSR" id="PIRSR602077-1"/>
    </source>
</evidence>
<dbReference type="GO" id="GO:0086010">
    <property type="term" value="P:membrane depolarization during action potential"/>
    <property type="evidence" value="ECO:0007669"/>
    <property type="project" value="TreeGrafter"/>
</dbReference>
<feature type="transmembrane region" description="Helical" evidence="15">
    <location>
        <begin position="1678"/>
        <end position="1696"/>
    </location>
</feature>
<feature type="binding site" evidence="11">
    <location>
        <position position="1532"/>
    </location>
    <ligand>
        <name>Ca(2+)</name>
        <dbReference type="ChEBI" id="CHEBI:29108"/>
    </ligand>
</feature>
<dbReference type="GO" id="GO:0005248">
    <property type="term" value="F:voltage-gated sodium channel activity"/>
    <property type="evidence" value="ECO:0007669"/>
    <property type="project" value="TreeGrafter"/>
</dbReference>
<dbReference type="FunFam" id="1.20.120.350:FF:000009">
    <property type="entry name" value="Voltage-dependent T-type calcium channel subunit alpha"/>
    <property type="match status" value="1"/>
</dbReference>
<feature type="transmembrane region" description="Helical" evidence="15">
    <location>
        <begin position="1746"/>
        <end position="1763"/>
    </location>
</feature>
<feature type="region of interest" description="Disordered" evidence="14">
    <location>
        <begin position="1"/>
        <end position="88"/>
    </location>
</feature>
<evidence type="ECO:0000256" key="5">
    <source>
        <dbReference type="ARBA" id="ARBA00022882"/>
    </source>
</evidence>
<keyword evidence="11 12" id="KW-0106">Calcium</keyword>
<keyword evidence="2" id="KW-0813">Transport</keyword>
<keyword evidence="5 12" id="KW-0851">Voltage-gated channel</keyword>
<keyword evidence="9" id="KW-0325">Glycoprotein</keyword>
<feature type="domain" description="Ion transport" evidence="16">
    <location>
        <begin position="1622"/>
        <end position="1863"/>
    </location>
</feature>
<evidence type="ECO:0000256" key="4">
    <source>
        <dbReference type="ARBA" id="ARBA00022737"/>
    </source>
</evidence>
<evidence type="ECO:0000256" key="10">
    <source>
        <dbReference type="ARBA" id="ARBA00023303"/>
    </source>
</evidence>
<reference evidence="18" key="1">
    <citation type="submission" date="2022-11" db="UniProtKB">
        <authorList>
            <consortium name="WormBaseParasite"/>
        </authorList>
    </citation>
    <scope>IDENTIFICATION</scope>
</reference>
<dbReference type="GO" id="GO:0043005">
    <property type="term" value="C:neuron projection"/>
    <property type="evidence" value="ECO:0007669"/>
    <property type="project" value="TreeGrafter"/>
</dbReference>
<protein>
    <submittedName>
        <fullName evidence="18">Ion transport domain-containing protein</fullName>
    </submittedName>
</protein>
<accession>A0A915CS04</accession>
<feature type="transmembrane region" description="Helical" evidence="15">
    <location>
        <begin position="1639"/>
        <end position="1658"/>
    </location>
</feature>
<feature type="compositionally biased region" description="Low complexity" evidence="14">
    <location>
        <begin position="1955"/>
        <end position="1969"/>
    </location>
</feature>
<dbReference type="GO" id="GO:0070509">
    <property type="term" value="P:calcium ion import"/>
    <property type="evidence" value="ECO:0007669"/>
    <property type="project" value="TreeGrafter"/>
</dbReference>
<feature type="transmembrane region" description="Helical" evidence="15">
    <location>
        <begin position="1828"/>
        <end position="1853"/>
    </location>
</feature>
<evidence type="ECO:0000256" key="1">
    <source>
        <dbReference type="ARBA" id="ARBA00004141"/>
    </source>
</evidence>
<dbReference type="PRINTS" id="PR00167">
    <property type="entry name" value="CACHANNEL"/>
</dbReference>
<feature type="compositionally biased region" description="Polar residues" evidence="14">
    <location>
        <begin position="1980"/>
        <end position="1990"/>
    </location>
</feature>
<dbReference type="GO" id="GO:0046872">
    <property type="term" value="F:metal ion binding"/>
    <property type="evidence" value="ECO:0007669"/>
    <property type="project" value="UniProtKB-KW"/>
</dbReference>
<dbReference type="Gene3D" id="1.20.120.350">
    <property type="entry name" value="Voltage-gated potassium channels. Chain C"/>
    <property type="match status" value="4"/>
</dbReference>
<feature type="domain" description="Ion transport" evidence="16">
    <location>
        <begin position="211"/>
        <end position="544"/>
    </location>
</feature>
<dbReference type="FunFam" id="1.20.120.350:FF:000007">
    <property type="entry name" value="Voltage-dependent T-type calcium channel subunit alpha"/>
    <property type="match status" value="1"/>
</dbReference>
<keyword evidence="12" id="KW-0107">Calcium channel</keyword>
<feature type="transmembrane region" description="Helical" evidence="15">
    <location>
        <begin position="844"/>
        <end position="865"/>
    </location>
</feature>
<evidence type="ECO:0000256" key="8">
    <source>
        <dbReference type="ARBA" id="ARBA00023136"/>
    </source>
</evidence>
<feature type="transmembrane region" description="Helical" evidence="15">
    <location>
        <begin position="474"/>
        <end position="492"/>
    </location>
</feature>
<keyword evidence="4" id="KW-0677">Repeat</keyword>
<dbReference type="Pfam" id="PF00520">
    <property type="entry name" value="Ion_trans"/>
    <property type="match status" value="4"/>
</dbReference>
<dbReference type="FunFam" id="1.10.287.70:FF:000117">
    <property type="entry name" value="Voltage-gated Ca2+ channel, alpha subunit"/>
    <property type="match status" value="1"/>
</dbReference>
<feature type="compositionally biased region" description="Low complexity" evidence="14">
    <location>
        <begin position="61"/>
        <end position="73"/>
    </location>
</feature>
<dbReference type="InterPro" id="IPR005821">
    <property type="entry name" value="Ion_trans_dom"/>
</dbReference>
<feature type="compositionally biased region" description="Acidic residues" evidence="14">
    <location>
        <begin position="180"/>
        <end position="191"/>
    </location>
</feature>
<feature type="transmembrane region" description="Helical" evidence="15">
    <location>
        <begin position="1459"/>
        <end position="1478"/>
    </location>
</feature>
<feature type="transmembrane region" description="Helical" evidence="15">
    <location>
        <begin position="753"/>
        <end position="772"/>
    </location>
</feature>
<keyword evidence="3 15" id="KW-0812">Transmembrane</keyword>
<feature type="transmembrane region" description="Helical" evidence="15">
    <location>
        <begin position="1320"/>
        <end position="1339"/>
    </location>
</feature>
<feature type="transmembrane region" description="Helical" evidence="15">
    <location>
        <begin position="965"/>
        <end position="989"/>
    </location>
</feature>
<evidence type="ECO:0000256" key="13">
    <source>
        <dbReference type="SAM" id="Coils"/>
    </source>
</evidence>
<keyword evidence="11" id="KW-0479">Metal-binding</keyword>
<feature type="transmembrane region" description="Helical" evidence="15">
    <location>
        <begin position="1394"/>
        <end position="1414"/>
    </location>
</feature>